<evidence type="ECO:0000313" key="2">
    <source>
        <dbReference type="EMBL" id="JAS62339.1"/>
    </source>
</evidence>
<sequence>DVSLNDFSDENSSEGLFKNDFNLGSKFSLLKKYINLRKWSPKFYYRDLKQCESLDSVSEDISKFNVEDRVNSLKEIKRISLGSITAEWRWFTKSPSRWITLINGLSRSVQELENMRNKINKSVKAKLNAQLKEYLD</sequence>
<gene>
    <name evidence="2" type="ORF">g.7277</name>
</gene>
<dbReference type="EMBL" id="GECZ01007430">
    <property type="protein sequence ID" value="JAS62339.1"/>
    <property type="molecule type" value="Transcribed_RNA"/>
</dbReference>
<keyword evidence="1" id="KW-0175">Coiled coil</keyword>
<feature type="non-terminal residue" evidence="2">
    <location>
        <position position="1"/>
    </location>
</feature>
<accession>A0A1B6GIT0</accession>
<feature type="non-terminal residue" evidence="2">
    <location>
        <position position="136"/>
    </location>
</feature>
<organism evidence="2">
    <name type="scientific">Cuerna arida</name>
    <dbReference type="NCBI Taxonomy" id="1464854"/>
    <lineage>
        <taxon>Eukaryota</taxon>
        <taxon>Metazoa</taxon>
        <taxon>Ecdysozoa</taxon>
        <taxon>Arthropoda</taxon>
        <taxon>Hexapoda</taxon>
        <taxon>Insecta</taxon>
        <taxon>Pterygota</taxon>
        <taxon>Neoptera</taxon>
        <taxon>Paraneoptera</taxon>
        <taxon>Hemiptera</taxon>
        <taxon>Auchenorrhyncha</taxon>
        <taxon>Membracoidea</taxon>
        <taxon>Cicadellidae</taxon>
        <taxon>Cicadellinae</taxon>
        <taxon>Proconiini</taxon>
        <taxon>Cuerna</taxon>
    </lineage>
</organism>
<reference evidence="2" key="1">
    <citation type="submission" date="2015-11" db="EMBL/GenBank/DDBJ databases">
        <title>De novo transcriptome assembly of four potential Pierce s Disease insect vectors from Arizona vineyards.</title>
        <authorList>
            <person name="Tassone E.E."/>
        </authorList>
    </citation>
    <scope>NUCLEOTIDE SEQUENCE</scope>
</reference>
<evidence type="ECO:0000256" key="1">
    <source>
        <dbReference type="SAM" id="Coils"/>
    </source>
</evidence>
<dbReference type="AlphaFoldDB" id="A0A1B6GIT0"/>
<protein>
    <submittedName>
        <fullName evidence="2">Uncharacterized protein</fullName>
    </submittedName>
</protein>
<name>A0A1B6GIT0_9HEMI</name>
<feature type="coiled-coil region" evidence="1">
    <location>
        <begin position="102"/>
        <end position="129"/>
    </location>
</feature>
<proteinExistence type="predicted"/>